<gene>
    <name evidence="1" type="ORF">PFISCL1PPCAC_18646</name>
</gene>
<feature type="non-terminal residue" evidence="1">
    <location>
        <position position="1"/>
    </location>
</feature>
<sequence>FQTSKSANLMVIPKKSPFEAYCAVDVRTTCKPMNFTICADCRPPVYNLTCPSEKWKIANGSIVSSPLHCNFSTQAGKKELAGGLSQMVTILPLRSQRVRVPSNITARLFQISSWTAAQKRV</sequence>
<organism evidence="1 2">
    <name type="scientific">Pristionchus fissidentatus</name>
    <dbReference type="NCBI Taxonomy" id="1538716"/>
    <lineage>
        <taxon>Eukaryota</taxon>
        <taxon>Metazoa</taxon>
        <taxon>Ecdysozoa</taxon>
        <taxon>Nematoda</taxon>
        <taxon>Chromadorea</taxon>
        <taxon>Rhabditida</taxon>
        <taxon>Rhabditina</taxon>
        <taxon>Diplogasteromorpha</taxon>
        <taxon>Diplogasteroidea</taxon>
        <taxon>Neodiplogasteridae</taxon>
        <taxon>Pristionchus</taxon>
    </lineage>
</organism>
<evidence type="ECO:0000313" key="1">
    <source>
        <dbReference type="EMBL" id="GMT27349.1"/>
    </source>
</evidence>
<evidence type="ECO:0000313" key="2">
    <source>
        <dbReference type="Proteomes" id="UP001432322"/>
    </source>
</evidence>
<dbReference type="AlphaFoldDB" id="A0AAV5W5V9"/>
<accession>A0AAV5W5V9</accession>
<protein>
    <recommendedName>
        <fullName evidence="3">G protein-coupled receptor</fullName>
    </recommendedName>
</protein>
<dbReference type="Proteomes" id="UP001432322">
    <property type="component" value="Unassembled WGS sequence"/>
</dbReference>
<reference evidence="1" key="1">
    <citation type="submission" date="2023-10" db="EMBL/GenBank/DDBJ databases">
        <title>Genome assembly of Pristionchus species.</title>
        <authorList>
            <person name="Yoshida K."/>
            <person name="Sommer R.J."/>
        </authorList>
    </citation>
    <scope>NUCLEOTIDE SEQUENCE</scope>
    <source>
        <strain evidence="1">RS5133</strain>
    </source>
</reference>
<evidence type="ECO:0008006" key="3">
    <source>
        <dbReference type="Google" id="ProtNLM"/>
    </source>
</evidence>
<proteinExistence type="predicted"/>
<dbReference type="EMBL" id="BTSY01000005">
    <property type="protein sequence ID" value="GMT27349.1"/>
    <property type="molecule type" value="Genomic_DNA"/>
</dbReference>
<comment type="caution">
    <text evidence="1">The sequence shown here is derived from an EMBL/GenBank/DDBJ whole genome shotgun (WGS) entry which is preliminary data.</text>
</comment>
<name>A0AAV5W5V9_9BILA</name>
<keyword evidence="2" id="KW-1185">Reference proteome</keyword>